<evidence type="ECO:0000256" key="1">
    <source>
        <dbReference type="SAM" id="Phobius"/>
    </source>
</evidence>
<feature type="transmembrane region" description="Helical" evidence="1">
    <location>
        <begin position="7"/>
        <end position="27"/>
    </location>
</feature>
<proteinExistence type="predicted"/>
<name>A0ABN9MXZ4_9MYCO</name>
<organism evidence="2 3">
    <name type="scientific">[Mycobacterium] kokjensenii</name>
    <dbReference type="NCBI Taxonomy" id="3064287"/>
    <lineage>
        <taxon>Bacteria</taxon>
        <taxon>Bacillati</taxon>
        <taxon>Actinomycetota</taxon>
        <taxon>Actinomycetes</taxon>
        <taxon>Mycobacteriales</taxon>
        <taxon>Mycobacteriaceae</taxon>
        <taxon>Mycolicibacter</taxon>
    </lineage>
</organism>
<evidence type="ECO:0008006" key="4">
    <source>
        <dbReference type="Google" id="ProtNLM"/>
    </source>
</evidence>
<feature type="transmembrane region" description="Helical" evidence="1">
    <location>
        <begin position="47"/>
        <end position="73"/>
    </location>
</feature>
<keyword evidence="1" id="KW-0472">Membrane</keyword>
<protein>
    <recommendedName>
        <fullName evidence="4">Transmembrane protein</fullName>
    </recommendedName>
</protein>
<reference evidence="2 3" key="1">
    <citation type="submission" date="2023-08" db="EMBL/GenBank/DDBJ databases">
        <authorList>
            <person name="Folkvardsen B D."/>
            <person name="Norman A."/>
        </authorList>
    </citation>
    <scope>NUCLEOTIDE SEQUENCE [LARGE SCALE GENOMIC DNA]</scope>
    <source>
        <strain evidence="2 3">Mu0083</strain>
    </source>
</reference>
<keyword evidence="1" id="KW-0812">Transmembrane</keyword>
<evidence type="ECO:0000313" key="2">
    <source>
        <dbReference type="EMBL" id="CAJ1493710.1"/>
    </source>
</evidence>
<accession>A0ABN9MXZ4</accession>
<dbReference type="Proteomes" id="UP001190336">
    <property type="component" value="Chromosome"/>
</dbReference>
<sequence>MAPTLRAGIELVLAVAAGIGAAVNWSAVRYPVLVAPVVDGEPETTSICYHAPALLLVWLLATAAGVLAVVGVARLCRPRPSARHAPRH</sequence>
<keyword evidence="1" id="KW-1133">Transmembrane helix</keyword>
<keyword evidence="3" id="KW-1185">Reference proteome</keyword>
<dbReference type="EMBL" id="OY726394">
    <property type="protein sequence ID" value="CAJ1493710.1"/>
    <property type="molecule type" value="Genomic_DNA"/>
</dbReference>
<gene>
    <name evidence="2" type="ORF">MU0083_000454</name>
</gene>
<evidence type="ECO:0000313" key="3">
    <source>
        <dbReference type="Proteomes" id="UP001190336"/>
    </source>
</evidence>